<dbReference type="SUPFAM" id="SSF54980">
    <property type="entry name" value="EF-G C-terminal domain-like"/>
    <property type="match status" value="2"/>
</dbReference>
<dbReference type="OrthoDB" id="198619at2759"/>
<keyword evidence="2 9" id="KW-0547">Nucleotide-binding</keyword>
<dbReference type="CDD" id="cd16262">
    <property type="entry name" value="EFG_III"/>
    <property type="match status" value="1"/>
</dbReference>
<comment type="function">
    <text evidence="8">Catalyzes the GTP-dependent ribosomal translocation step during translation elongation. During this step, the ribosome changes from the pre-translocational (PRE) to the post-translocational (POST) state as the newly formed A-site-bound peptidyl-tRNA and P-site-bound deacylated tRNA move to the P and E sites, respectively. Catalyzes the coordinated movement of the two tRNA molecules, the mRNA and conformational changes in the ribosome.</text>
</comment>
<keyword evidence="6 9" id="KW-0496">Mitochondrion</keyword>
<dbReference type="HAMAP" id="MF_00054_B">
    <property type="entry name" value="EF_G_EF_2_B"/>
    <property type="match status" value="1"/>
</dbReference>
<evidence type="ECO:0000256" key="6">
    <source>
        <dbReference type="ARBA" id="ARBA00023128"/>
    </source>
</evidence>
<keyword evidence="4 9" id="KW-0648">Protein biosynthesis</keyword>
<dbReference type="KEGG" id="sapo:SAPIO_CDS4367"/>
<dbReference type="FunFam" id="2.40.30.10:FF:000022">
    <property type="entry name" value="Elongation factor G, mitochondrial"/>
    <property type="match status" value="1"/>
</dbReference>
<dbReference type="VEuPathDB" id="FungiDB:SAPIO_CDS4367"/>
<organism evidence="11 12">
    <name type="scientific">Pseudallescheria apiosperma</name>
    <name type="common">Scedosporium apiospermum</name>
    <dbReference type="NCBI Taxonomy" id="563466"/>
    <lineage>
        <taxon>Eukaryota</taxon>
        <taxon>Fungi</taxon>
        <taxon>Dikarya</taxon>
        <taxon>Ascomycota</taxon>
        <taxon>Pezizomycotina</taxon>
        <taxon>Sordariomycetes</taxon>
        <taxon>Hypocreomycetidae</taxon>
        <taxon>Microascales</taxon>
        <taxon>Microascaceae</taxon>
        <taxon>Scedosporium</taxon>
    </lineage>
</organism>
<dbReference type="GO" id="GO:0003746">
    <property type="term" value="F:translation elongation factor activity"/>
    <property type="evidence" value="ECO:0007669"/>
    <property type="project" value="UniProtKB-UniRule"/>
</dbReference>
<dbReference type="Gene3D" id="3.30.230.10">
    <property type="match status" value="1"/>
</dbReference>
<dbReference type="GO" id="GO:0003924">
    <property type="term" value="F:GTPase activity"/>
    <property type="evidence" value="ECO:0007669"/>
    <property type="project" value="UniProtKB-UniRule"/>
</dbReference>
<dbReference type="InterPro" id="IPR004540">
    <property type="entry name" value="Transl_elong_EFG/EF2"/>
</dbReference>
<sequence length="801" mass="88759">MRVIRAARAVNGGLLRPSHSLASRAQRLSFLNTYHVAQPSSGPQPARVPLVSSCRRFTTSLRLRSSAAAEALRAAQEEASNVTVETAAARLSPEEALRLSRVRNIGIAAHIDSGKTTCTERILFYTGRIKAIHEVRGKDSVGAKMDSMDLEREKGITIQSAATFCDWTKTENGEDKQFHINLIDTPGHIDFTIEVERALRVLDGAVMILCAVSAVQSQTITVDRQMKRYNVPRISFVNKMDRMGANPWKAVEQINSKLKIPAAAIQIPMGAESDFEGVIDIIEMKAIYFEGPRGTKVRVTDEIPAQFKDMALEKRQVLIEKLADVDDEMAEMFLDEQEPTIPQIKAAIRRATIGLKFTPVMMGTALGDKGIQPVLDAVCDYLPDPGEVENLGLDTSKNEEPVALVPYNSLPFVGLAFKLEENNYGQLTYIRVYQGKLKKSSYLFNSRTGKKVRIPRIVRMHSNELEDVNEIGAGEICAVFGVDCASGDTFTDGGLPYAMSSMFVPEAVMSLSIKPKKSSDADNFSKAMNRFQREDPTFRLHVDPESEETIISGMGELHLEIYVERLRREYKVDCVTGQPRVSYRETIGQRTEFDFLLKRQSGGPGDYARVAGWIEPNDDPETNLFEQQVVGGSIPEKFLSACAKGFEQACQKGPLLGHKVIGVKMVINDGSTHVTDSSDYAFSLATQMAFEKAFKEANGQVLEPLMKTHITAPNEFQGNILMLLNKRTATIHDTEVGSEDFTSVSDCSLNSMFGFSTQLRAATQGKGEFNLEFSHYAPAPPHLQKELVANYQKELEAKRTK</sequence>
<dbReference type="PANTHER" id="PTHR43636">
    <property type="entry name" value="ELONGATION FACTOR G, MITOCHONDRIAL"/>
    <property type="match status" value="1"/>
</dbReference>
<dbReference type="PRINTS" id="PR00315">
    <property type="entry name" value="ELONGATNFCT"/>
</dbReference>
<dbReference type="InterPro" id="IPR009000">
    <property type="entry name" value="Transl_B-barrel_sf"/>
</dbReference>
<dbReference type="InterPro" id="IPR014721">
    <property type="entry name" value="Ribsml_uS5_D2-typ_fold_subgr"/>
</dbReference>
<comment type="similarity">
    <text evidence="1">Belongs to the TRAFAC class translation factor GTPase superfamily. Classic translation factor GTPase family. EF-G/EF-2 subfamily.</text>
</comment>
<dbReference type="CDD" id="cd01886">
    <property type="entry name" value="EF-G"/>
    <property type="match status" value="1"/>
</dbReference>
<dbReference type="NCBIfam" id="TIGR00484">
    <property type="entry name" value="EF-G"/>
    <property type="match status" value="1"/>
</dbReference>
<gene>
    <name evidence="9" type="primary">MEF1</name>
    <name evidence="11" type="ORF">SAPIO_CDS4367</name>
</gene>
<dbReference type="SUPFAM" id="SSF52540">
    <property type="entry name" value="P-loop containing nucleoside triphosphate hydrolases"/>
    <property type="match status" value="1"/>
</dbReference>
<feature type="binding site" evidence="9">
    <location>
        <begin position="109"/>
        <end position="116"/>
    </location>
    <ligand>
        <name>GTP</name>
        <dbReference type="ChEBI" id="CHEBI:37565"/>
    </ligand>
</feature>
<keyword evidence="3 9" id="KW-0251">Elongation factor</keyword>
<evidence type="ECO:0000256" key="4">
    <source>
        <dbReference type="ARBA" id="ARBA00022917"/>
    </source>
</evidence>
<evidence type="ECO:0000256" key="2">
    <source>
        <dbReference type="ARBA" id="ARBA00022741"/>
    </source>
</evidence>
<comment type="pathway">
    <text evidence="9">Protein biosynthesis; polypeptide chain elongation.</text>
</comment>
<keyword evidence="5" id="KW-0809">Transit peptide</keyword>
<dbReference type="SUPFAM" id="SSF54211">
    <property type="entry name" value="Ribosomal protein S5 domain 2-like"/>
    <property type="match status" value="1"/>
</dbReference>
<dbReference type="Pfam" id="PF03764">
    <property type="entry name" value="EFG_IV"/>
    <property type="match status" value="1"/>
</dbReference>
<reference evidence="11 12" key="1">
    <citation type="journal article" date="2014" name="Genome Announc.">
        <title>Draft genome sequence of the pathogenic fungus Scedosporium apiospermum.</title>
        <authorList>
            <person name="Vandeputte P."/>
            <person name="Ghamrawi S."/>
            <person name="Rechenmann M."/>
            <person name="Iltis A."/>
            <person name="Giraud S."/>
            <person name="Fleury M."/>
            <person name="Thornton C."/>
            <person name="Delhaes L."/>
            <person name="Meyer W."/>
            <person name="Papon N."/>
            <person name="Bouchara J.P."/>
        </authorList>
    </citation>
    <scope>NUCLEOTIDE SEQUENCE [LARGE SCALE GENOMIC DNA]</scope>
    <source>
        <strain evidence="11 12">IHEM 14462</strain>
    </source>
</reference>
<evidence type="ECO:0000256" key="1">
    <source>
        <dbReference type="ARBA" id="ARBA00005870"/>
    </source>
</evidence>
<comment type="function">
    <text evidence="9">Mitochondrial GTPase that catalyzes the GTP-dependent ribosomal translocation step during translation elongation. During this step, the ribosome changes from the pre-translocational (PRE) to the post-translocational (POST) state as the newly formed A-site-bound peptidyl-tRNA and P-site-bound deacylated tRNA move to the P and E sites, respectively. Catalyzes the coordinated movement of the two tRNA molecules, the mRNA and conformational changes in the ribosome.</text>
</comment>
<dbReference type="InterPro" id="IPR027417">
    <property type="entry name" value="P-loop_NTPase"/>
</dbReference>
<dbReference type="InterPro" id="IPR041095">
    <property type="entry name" value="EFG_II"/>
</dbReference>
<dbReference type="NCBIfam" id="TIGR00231">
    <property type="entry name" value="small_GTP"/>
    <property type="match status" value="1"/>
</dbReference>
<dbReference type="SMART" id="SM00889">
    <property type="entry name" value="EFG_IV"/>
    <property type="match status" value="1"/>
</dbReference>
<dbReference type="AlphaFoldDB" id="A0A084G8S4"/>
<dbReference type="Pfam" id="PF00009">
    <property type="entry name" value="GTP_EFTU"/>
    <property type="match status" value="1"/>
</dbReference>
<dbReference type="CDD" id="cd01434">
    <property type="entry name" value="EFG_mtEFG1_IV"/>
    <property type="match status" value="1"/>
</dbReference>
<feature type="domain" description="Tr-type G" evidence="10">
    <location>
        <begin position="100"/>
        <end position="386"/>
    </location>
</feature>
<dbReference type="InterPro" id="IPR004161">
    <property type="entry name" value="EFTu-like_2"/>
</dbReference>
<evidence type="ECO:0000313" key="12">
    <source>
        <dbReference type="Proteomes" id="UP000028545"/>
    </source>
</evidence>
<evidence type="ECO:0000256" key="7">
    <source>
        <dbReference type="ARBA" id="ARBA00023134"/>
    </source>
</evidence>
<evidence type="ECO:0000256" key="3">
    <source>
        <dbReference type="ARBA" id="ARBA00022768"/>
    </source>
</evidence>
<dbReference type="InterPro" id="IPR000795">
    <property type="entry name" value="T_Tr_GTP-bd_dom"/>
</dbReference>
<dbReference type="InterPro" id="IPR031157">
    <property type="entry name" value="G_TR_CS"/>
</dbReference>
<proteinExistence type="inferred from homology"/>
<dbReference type="Pfam" id="PF03144">
    <property type="entry name" value="GTP_EFTU_D2"/>
    <property type="match status" value="1"/>
</dbReference>
<dbReference type="InterPro" id="IPR020568">
    <property type="entry name" value="Ribosomal_Su5_D2-typ_SF"/>
</dbReference>
<dbReference type="Gene3D" id="3.40.50.300">
    <property type="entry name" value="P-loop containing nucleotide triphosphate hydrolases"/>
    <property type="match status" value="1"/>
</dbReference>
<dbReference type="Gene3D" id="2.40.30.10">
    <property type="entry name" value="Translation factors"/>
    <property type="match status" value="1"/>
</dbReference>
<accession>A0A084G8S4</accession>
<keyword evidence="7 9" id="KW-0342">GTP-binding</keyword>
<dbReference type="InterPro" id="IPR047872">
    <property type="entry name" value="EFG_IV"/>
</dbReference>
<dbReference type="HOGENOM" id="CLU_002794_4_0_1"/>
<dbReference type="SUPFAM" id="SSF50447">
    <property type="entry name" value="Translation proteins"/>
    <property type="match status" value="1"/>
</dbReference>
<dbReference type="InterPro" id="IPR000640">
    <property type="entry name" value="EFG_V-like"/>
</dbReference>
<dbReference type="InterPro" id="IPR005517">
    <property type="entry name" value="Transl_elong_EFG/EF2_IV"/>
</dbReference>
<dbReference type="InterPro" id="IPR009022">
    <property type="entry name" value="EFG_III"/>
</dbReference>
<name>A0A084G8S4_PSEDA</name>
<dbReference type="PROSITE" id="PS51722">
    <property type="entry name" value="G_TR_2"/>
    <property type="match status" value="1"/>
</dbReference>
<comment type="subcellular location">
    <subcellularLocation>
        <location evidence="9">Mitochondrion</location>
    </subcellularLocation>
</comment>
<dbReference type="FunFam" id="3.30.70.870:FF:000001">
    <property type="entry name" value="Elongation factor G"/>
    <property type="match status" value="1"/>
</dbReference>
<evidence type="ECO:0000256" key="5">
    <source>
        <dbReference type="ARBA" id="ARBA00022946"/>
    </source>
</evidence>
<evidence type="ECO:0000313" key="11">
    <source>
        <dbReference type="EMBL" id="KEZ43736.1"/>
    </source>
</evidence>
<dbReference type="OMA" id="GQFAKVQ"/>
<dbReference type="Gene3D" id="3.30.70.870">
    <property type="entry name" value="Elongation Factor G (Translational Gtpase), domain 3"/>
    <property type="match status" value="1"/>
</dbReference>
<feature type="binding site" evidence="9">
    <location>
        <begin position="184"/>
        <end position="188"/>
    </location>
    <ligand>
        <name>GTP</name>
        <dbReference type="ChEBI" id="CHEBI:37565"/>
    </ligand>
</feature>
<dbReference type="PANTHER" id="PTHR43636:SF2">
    <property type="entry name" value="ELONGATION FACTOR G, MITOCHONDRIAL"/>
    <property type="match status" value="1"/>
</dbReference>
<dbReference type="EMBL" id="JOWA01000091">
    <property type="protein sequence ID" value="KEZ43736.1"/>
    <property type="molecule type" value="Genomic_DNA"/>
</dbReference>
<dbReference type="GO" id="GO:0070125">
    <property type="term" value="P:mitochondrial translational elongation"/>
    <property type="evidence" value="ECO:0007669"/>
    <property type="project" value="UniProtKB-UniRule"/>
</dbReference>
<dbReference type="RefSeq" id="XP_016643535.1">
    <property type="nucleotide sequence ID" value="XM_016786933.1"/>
</dbReference>
<protein>
    <recommendedName>
        <fullName evidence="9">Elongation factor G, mitochondrial</fullName>
        <shortName evidence="9">EF-Gmt</shortName>
    </recommendedName>
    <alternativeName>
        <fullName evidence="9">Elongation factor G 1, mitochondrial</fullName>
        <shortName evidence="9">mEF-G 1</shortName>
    </alternativeName>
    <alternativeName>
        <fullName evidence="9">Elongation factor G1</fullName>
    </alternativeName>
</protein>
<keyword evidence="12" id="KW-1185">Reference proteome</keyword>
<dbReference type="PROSITE" id="PS00301">
    <property type="entry name" value="G_TR_1"/>
    <property type="match status" value="1"/>
</dbReference>
<dbReference type="InterPro" id="IPR035647">
    <property type="entry name" value="EFG_III/V"/>
</dbReference>
<dbReference type="GO" id="GO:0005525">
    <property type="term" value="F:GTP binding"/>
    <property type="evidence" value="ECO:0007669"/>
    <property type="project" value="UniProtKB-UniRule"/>
</dbReference>
<feature type="binding site" evidence="9">
    <location>
        <begin position="238"/>
        <end position="241"/>
    </location>
    <ligand>
        <name>GTP</name>
        <dbReference type="ChEBI" id="CHEBI:37565"/>
    </ligand>
</feature>
<dbReference type="Proteomes" id="UP000028545">
    <property type="component" value="Unassembled WGS sequence"/>
</dbReference>
<comment type="similarity">
    <text evidence="9">Belongs to the GTP-binding elongation factor family. EF-G/EF-2 subfamily.</text>
</comment>
<dbReference type="CDD" id="cd04091">
    <property type="entry name" value="mtEFG1_II_like"/>
    <property type="match status" value="1"/>
</dbReference>
<dbReference type="Pfam" id="PF14492">
    <property type="entry name" value="EFG_III"/>
    <property type="match status" value="1"/>
</dbReference>
<dbReference type="GO" id="GO:0005739">
    <property type="term" value="C:mitochondrion"/>
    <property type="evidence" value="ECO:0007669"/>
    <property type="project" value="UniProtKB-SubCell"/>
</dbReference>
<dbReference type="InterPro" id="IPR005225">
    <property type="entry name" value="Small_GTP-bd"/>
</dbReference>
<evidence type="ECO:0000259" key="10">
    <source>
        <dbReference type="PROSITE" id="PS51722"/>
    </source>
</evidence>
<dbReference type="GeneID" id="27723439"/>
<comment type="caution">
    <text evidence="11">The sequence shown here is derived from an EMBL/GenBank/DDBJ whole genome shotgun (WGS) entry which is preliminary data.</text>
</comment>
<evidence type="ECO:0000256" key="9">
    <source>
        <dbReference type="HAMAP-Rule" id="MF_03061"/>
    </source>
</evidence>
<dbReference type="Pfam" id="PF00679">
    <property type="entry name" value="EFG_C"/>
    <property type="match status" value="1"/>
</dbReference>
<dbReference type="FunFam" id="3.30.70.240:FF:000015">
    <property type="entry name" value="Elongation factor G, mitochondrial"/>
    <property type="match status" value="1"/>
</dbReference>
<dbReference type="UniPathway" id="UPA00345"/>
<evidence type="ECO:0000256" key="8">
    <source>
        <dbReference type="ARBA" id="ARBA00024731"/>
    </source>
</evidence>
<dbReference type="SMART" id="SM00838">
    <property type="entry name" value="EFG_C"/>
    <property type="match status" value="1"/>
</dbReference>
<dbReference type="FunFam" id="3.40.50.300:FF:000558">
    <property type="entry name" value="Elongation factor G, mitochondrial"/>
    <property type="match status" value="1"/>
</dbReference>
<dbReference type="Gene3D" id="3.30.70.240">
    <property type="match status" value="1"/>
</dbReference>